<organism evidence="6">
    <name type="scientific">marine sediment metagenome</name>
    <dbReference type="NCBI Taxonomy" id="412755"/>
    <lineage>
        <taxon>unclassified sequences</taxon>
        <taxon>metagenomes</taxon>
        <taxon>ecological metagenomes</taxon>
    </lineage>
</organism>
<protein>
    <recommendedName>
        <fullName evidence="5">Peptidase M24 domain-containing protein</fullName>
    </recommendedName>
</protein>
<evidence type="ECO:0000256" key="4">
    <source>
        <dbReference type="ARBA" id="ARBA00022801"/>
    </source>
</evidence>
<dbReference type="InterPro" id="IPR001714">
    <property type="entry name" value="Pept_M24_MAP"/>
</dbReference>
<keyword evidence="4" id="KW-0378">Hydrolase</keyword>
<dbReference type="GO" id="GO:0006508">
    <property type="term" value="P:proteolysis"/>
    <property type="evidence" value="ECO:0007669"/>
    <property type="project" value="UniProtKB-KW"/>
</dbReference>
<feature type="non-terminal residue" evidence="6">
    <location>
        <position position="197"/>
    </location>
</feature>
<evidence type="ECO:0000256" key="1">
    <source>
        <dbReference type="ARBA" id="ARBA00022438"/>
    </source>
</evidence>
<evidence type="ECO:0000259" key="5">
    <source>
        <dbReference type="Pfam" id="PF00557"/>
    </source>
</evidence>
<dbReference type="PANTHER" id="PTHR43330:SF27">
    <property type="entry name" value="METHIONINE AMINOPEPTIDASE"/>
    <property type="match status" value="1"/>
</dbReference>
<evidence type="ECO:0000313" key="6">
    <source>
        <dbReference type="EMBL" id="GAG13764.1"/>
    </source>
</evidence>
<keyword evidence="2" id="KW-0645">Protease</keyword>
<dbReference type="AlphaFoldDB" id="X0V6E5"/>
<dbReference type="PRINTS" id="PR00599">
    <property type="entry name" value="MAPEPTIDASE"/>
</dbReference>
<keyword evidence="1" id="KW-0031">Aminopeptidase</keyword>
<dbReference type="Pfam" id="PF00557">
    <property type="entry name" value="Peptidase_M24"/>
    <property type="match status" value="1"/>
</dbReference>
<proteinExistence type="predicted"/>
<dbReference type="GO" id="GO:0005829">
    <property type="term" value="C:cytosol"/>
    <property type="evidence" value="ECO:0007669"/>
    <property type="project" value="TreeGrafter"/>
</dbReference>
<accession>X0V6E5</accession>
<dbReference type="InterPro" id="IPR036005">
    <property type="entry name" value="Creatinase/aminopeptidase-like"/>
</dbReference>
<sequence>MKRNRKKNKAKKRKSGISTWSPAEIEKMWAAGRLAAEILDLIAEQIRPGASTGEIDQLVDDVTHSRAAISAPRGYRGFPAHCCTSINDVVCHGIPDANRKLENGDIINVDVTPVLEGWHGDSSRTFLVGQVSPIARRLVADTYKAMWLGIRVVKPGAQVGDIGHVIQTFAEAQGYSVVREFTGHGVGREFHTAPSIP</sequence>
<dbReference type="GO" id="GO:0046872">
    <property type="term" value="F:metal ion binding"/>
    <property type="evidence" value="ECO:0007669"/>
    <property type="project" value="UniProtKB-KW"/>
</dbReference>
<dbReference type="PANTHER" id="PTHR43330">
    <property type="entry name" value="METHIONINE AMINOPEPTIDASE"/>
    <property type="match status" value="1"/>
</dbReference>
<dbReference type="NCBIfam" id="TIGR00500">
    <property type="entry name" value="met_pdase_I"/>
    <property type="match status" value="1"/>
</dbReference>
<feature type="domain" description="Peptidase M24" evidence="5">
    <location>
        <begin position="26"/>
        <end position="196"/>
    </location>
</feature>
<keyword evidence="3" id="KW-0479">Metal-binding</keyword>
<dbReference type="Gene3D" id="3.90.230.10">
    <property type="entry name" value="Creatinase/methionine aminopeptidase superfamily"/>
    <property type="match status" value="1"/>
</dbReference>
<dbReference type="InterPro" id="IPR000994">
    <property type="entry name" value="Pept_M24"/>
</dbReference>
<comment type="caution">
    <text evidence="6">The sequence shown here is derived from an EMBL/GenBank/DDBJ whole genome shotgun (WGS) entry which is preliminary data.</text>
</comment>
<reference evidence="6" key="1">
    <citation type="journal article" date="2014" name="Front. Microbiol.">
        <title>High frequency of phylogenetically diverse reductive dehalogenase-homologous genes in deep subseafloor sedimentary metagenomes.</title>
        <authorList>
            <person name="Kawai M."/>
            <person name="Futagami T."/>
            <person name="Toyoda A."/>
            <person name="Takaki Y."/>
            <person name="Nishi S."/>
            <person name="Hori S."/>
            <person name="Arai W."/>
            <person name="Tsubouchi T."/>
            <person name="Morono Y."/>
            <person name="Uchiyama I."/>
            <person name="Ito T."/>
            <person name="Fujiyama A."/>
            <person name="Inagaki F."/>
            <person name="Takami H."/>
        </authorList>
    </citation>
    <scope>NUCLEOTIDE SEQUENCE</scope>
    <source>
        <strain evidence="6">Expedition CK06-06</strain>
    </source>
</reference>
<gene>
    <name evidence="6" type="ORF">S01H1_33976</name>
</gene>
<evidence type="ECO:0000256" key="2">
    <source>
        <dbReference type="ARBA" id="ARBA00022670"/>
    </source>
</evidence>
<dbReference type="InterPro" id="IPR002467">
    <property type="entry name" value="Pept_M24A_MAP1"/>
</dbReference>
<evidence type="ECO:0000256" key="3">
    <source>
        <dbReference type="ARBA" id="ARBA00022723"/>
    </source>
</evidence>
<dbReference type="SUPFAM" id="SSF55920">
    <property type="entry name" value="Creatinase/aminopeptidase"/>
    <property type="match status" value="1"/>
</dbReference>
<dbReference type="GO" id="GO:0070006">
    <property type="term" value="F:metalloaminopeptidase activity"/>
    <property type="evidence" value="ECO:0007669"/>
    <property type="project" value="InterPro"/>
</dbReference>
<name>X0V6E5_9ZZZZ</name>
<dbReference type="CDD" id="cd01086">
    <property type="entry name" value="MetAP1"/>
    <property type="match status" value="1"/>
</dbReference>
<dbReference type="EMBL" id="BARS01021123">
    <property type="protein sequence ID" value="GAG13764.1"/>
    <property type="molecule type" value="Genomic_DNA"/>
</dbReference>